<reference evidence="7" key="1">
    <citation type="submission" date="2018-06" db="EMBL/GenBank/DDBJ databases">
        <authorList>
            <person name="Zhirakovskaya E."/>
        </authorList>
    </citation>
    <scope>NUCLEOTIDE SEQUENCE</scope>
</reference>
<evidence type="ECO:0000256" key="5">
    <source>
        <dbReference type="ARBA" id="ARBA00039938"/>
    </source>
</evidence>
<dbReference type="GO" id="GO:0005737">
    <property type="term" value="C:cytoplasm"/>
    <property type="evidence" value="ECO:0007669"/>
    <property type="project" value="UniProtKB-SubCell"/>
</dbReference>
<dbReference type="InterPro" id="IPR038390">
    <property type="entry name" value="Metal_Tscrpt_repr_sf"/>
</dbReference>
<gene>
    <name evidence="7" type="ORF">MNBD_NITROSPINAE04-2764</name>
</gene>
<dbReference type="PANTHER" id="PTHR33677">
    <property type="entry name" value="TRANSCRIPTIONAL REPRESSOR FRMR-RELATED"/>
    <property type="match status" value="1"/>
</dbReference>
<evidence type="ECO:0000256" key="1">
    <source>
        <dbReference type="ARBA" id="ARBA00004496"/>
    </source>
</evidence>
<dbReference type="EMBL" id="UOGA01000073">
    <property type="protein sequence ID" value="VAX16708.1"/>
    <property type="molecule type" value="Genomic_DNA"/>
</dbReference>
<dbReference type="GO" id="GO:0006355">
    <property type="term" value="P:regulation of DNA-templated transcription"/>
    <property type="evidence" value="ECO:0007669"/>
    <property type="project" value="InterPro"/>
</dbReference>
<comment type="subunit">
    <text evidence="2">Homodimer.</text>
</comment>
<evidence type="ECO:0000313" key="7">
    <source>
        <dbReference type="EMBL" id="VAX16708.1"/>
    </source>
</evidence>
<comment type="subcellular location">
    <subcellularLocation>
        <location evidence="1">Cytoplasm</location>
    </subcellularLocation>
</comment>
<evidence type="ECO:0000256" key="2">
    <source>
        <dbReference type="ARBA" id="ARBA00011738"/>
    </source>
</evidence>
<protein>
    <recommendedName>
        <fullName evidence="5">Copper-sensing transcriptional repressor CsoR</fullName>
    </recommendedName>
    <alternativeName>
        <fullName evidence="6">Copper-sensitive operon repressor</fullName>
    </alternativeName>
</protein>
<evidence type="ECO:0000256" key="3">
    <source>
        <dbReference type="ARBA" id="ARBA00022490"/>
    </source>
</evidence>
<keyword evidence="3" id="KW-0963">Cytoplasm</keyword>
<name>A0A3B1BZ06_9ZZZZ</name>
<dbReference type="Pfam" id="PF02583">
    <property type="entry name" value="Trns_repr_metal"/>
    <property type="match status" value="1"/>
</dbReference>
<accession>A0A3B1BZ06</accession>
<evidence type="ECO:0000256" key="6">
    <source>
        <dbReference type="ARBA" id="ARBA00041544"/>
    </source>
</evidence>
<dbReference type="CDD" id="cd10159">
    <property type="entry name" value="CsoR-like_DUF156_2"/>
    <property type="match status" value="1"/>
</dbReference>
<evidence type="ECO:0000256" key="4">
    <source>
        <dbReference type="ARBA" id="ARBA00022723"/>
    </source>
</evidence>
<organism evidence="7">
    <name type="scientific">hydrothermal vent metagenome</name>
    <dbReference type="NCBI Taxonomy" id="652676"/>
    <lineage>
        <taxon>unclassified sequences</taxon>
        <taxon>metagenomes</taxon>
        <taxon>ecological metagenomes</taxon>
    </lineage>
</organism>
<dbReference type="AlphaFoldDB" id="A0A3B1BZ06"/>
<dbReference type="Gene3D" id="1.20.58.1000">
    <property type="entry name" value="Metal-sensitive repressor, helix protomer"/>
    <property type="match status" value="1"/>
</dbReference>
<dbReference type="GO" id="GO:0046872">
    <property type="term" value="F:metal ion binding"/>
    <property type="evidence" value="ECO:0007669"/>
    <property type="project" value="UniProtKB-KW"/>
</dbReference>
<dbReference type="InterPro" id="IPR003735">
    <property type="entry name" value="Metal_Tscrpt_repr"/>
</dbReference>
<sequence>MLEDVKKNASLNLKTAYGQIEGILKMIDDNRYCIDVSKQILSAASLLRKANLEILRGHIKTCVKDAIKEGKEDEKIEEIFSIIEKYARSGG</sequence>
<dbReference type="GO" id="GO:0003677">
    <property type="term" value="F:DNA binding"/>
    <property type="evidence" value="ECO:0007669"/>
    <property type="project" value="InterPro"/>
</dbReference>
<proteinExistence type="predicted"/>
<keyword evidence="4" id="KW-0479">Metal-binding</keyword>
<dbReference type="PANTHER" id="PTHR33677:SF4">
    <property type="entry name" value="COPPER-SENSING TRANSCRIPTIONAL REPRESSOR CSOR"/>
    <property type="match status" value="1"/>
</dbReference>